<sequence length="308" mass="36600">MEYTESVIIKEEHDIDFSDNALDLLQMHLDVNVKIENGNAMLGDDWCTENKVLLQEIDRRFDETTYYGETIYYECHPCSRNFSDRHSLYKHNLQHLKVILERLPIFQCSHCLNSFTTKSQLIYHINLEHNKPRCLMKSGELITKSHHWCKVCDKVLPYKSWHGHMKQVHTVRRIQCSKCDKVFKCPSYLRKHEKYAHDSVRPRWRTCVTDQKLPCDECDKTFRCPGALKTHKNNCHSVRSYQCYICKSILKCKSYLLGHMRRVHYSDGLEHKCTICGKNYKSPRYLKIHMKNSGHKRKRSTRDNSIEV</sequence>
<feature type="domain" description="C2H2-type" evidence="6">
    <location>
        <begin position="271"/>
        <end position="300"/>
    </location>
</feature>
<dbReference type="Proteomes" id="UP000837857">
    <property type="component" value="Chromosome 29"/>
</dbReference>
<dbReference type="InterPro" id="IPR013087">
    <property type="entry name" value="Znf_C2H2_type"/>
</dbReference>
<evidence type="ECO:0000256" key="3">
    <source>
        <dbReference type="ARBA" id="ARBA00022771"/>
    </source>
</evidence>
<organism evidence="7 8">
    <name type="scientific">Iphiclides podalirius</name>
    <name type="common">scarce swallowtail</name>
    <dbReference type="NCBI Taxonomy" id="110791"/>
    <lineage>
        <taxon>Eukaryota</taxon>
        <taxon>Metazoa</taxon>
        <taxon>Ecdysozoa</taxon>
        <taxon>Arthropoda</taxon>
        <taxon>Hexapoda</taxon>
        <taxon>Insecta</taxon>
        <taxon>Pterygota</taxon>
        <taxon>Neoptera</taxon>
        <taxon>Endopterygota</taxon>
        <taxon>Lepidoptera</taxon>
        <taxon>Glossata</taxon>
        <taxon>Ditrysia</taxon>
        <taxon>Papilionoidea</taxon>
        <taxon>Papilionidae</taxon>
        <taxon>Papilioninae</taxon>
        <taxon>Iphiclides</taxon>
    </lineage>
</organism>
<dbReference type="PROSITE" id="PS00028">
    <property type="entry name" value="ZINC_FINGER_C2H2_1"/>
    <property type="match status" value="6"/>
</dbReference>
<keyword evidence="2" id="KW-0677">Repeat</keyword>
<evidence type="ECO:0000256" key="2">
    <source>
        <dbReference type="ARBA" id="ARBA00022737"/>
    </source>
</evidence>
<feature type="domain" description="C2H2-type" evidence="6">
    <location>
        <begin position="106"/>
        <end position="134"/>
    </location>
</feature>
<gene>
    <name evidence="7" type="ORF">IPOD504_LOCUS11996</name>
</gene>
<evidence type="ECO:0000256" key="4">
    <source>
        <dbReference type="ARBA" id="ARBA00022833"/>
    </source>
</evidence>
<dbReference type="SMART" id="SM00355">
    <property type="entry name" value="ZnF_C2H2"/>
    <property type="match status" value="7"/>
</dbReference>
<dbReference type="PANTHER" id="PTHR24379">
    <property type="entry name" value="KRAB AND ZINC FINGER DOMAIN-CONTAINING"/>
    <property type="match status" value="1"/>
</dbReference>
<accession>A0ABN8IS49</accession>
<name>A0ABN8IS49_9NEOP</name>
<evidence type="ECO:0000256" key="5">
    <source>
        <dbReference type="PROSITE-ProRule" id="PRU00042"/>
    </source>
</evidence>
<keyword evidence="1" id="KW-0479">Metal-binding</keyword>
<evidence type="ECO:0000256" key="1">
    <source>
        <dbReference type="ARBA" id="ARBA00022723"/>
    </source>
</evidence>
<dbReference type="SUPFAM" id="SSF57667">
    <property type="entry name" value="beta-beta-alpha zinc fingers"/>
    <property type="match status" value="4"/>
</dbReference>
<reference evidence="7" key="1">
    <citation type="submission" date="2022-03" db="EMBL/GenBank/DDBJ databases">
        <authorList>
            <person name="Martin H S."/>
        </authorList>
    </citation>
    <scope>NUCLEOTIDE SEQUENCE</scope>
</reference>
<dbReference type="PROSITE" id="PS50157">
    <property type="entry name" value="ZINC_FINGER_C2H2_2"/>
    <property type="match status" value="5"/>
</dbReference>
<dbReference type="Gene3D" id="3.30.160.60">
    <property type="entry name" value="Classic Zinc Finger"/>
    <property type="match status" value="3"/>
</dbReference>
<protein>
    <recommendedName>
        <fullName evidence="6">C2H2-type domain-containing protein</fullName>
    </recommendedName>
</protein>
<keyword evidence="3 5" id="KW-0863">Zinc-finger</keyword>
<feature type="domain" description="C2H2-type" evidence="6">
    <location>
        <begin position="174"/>
        <end position="202"/>
    </location>
</feature>
<evidence type="ECO:0000313" key="7">
    <source>
        <dbReference type="EMBL" id="CAH2062455.1"/>
    </source>
</evidence>
<keyword evidence="4" id="KW-0862">Zinc</keyword>
<proteinExistence type="predicted"/>
<feature type="domain" description="C2H2-type" evidence="6">
    <location>
        <begin position="213"/>
        <end position="237"/>
    </location>
</feature>
<dbReference type="EMBL" id="OW152841">
    <property type="protein sequence ID" value="CAH2062455.1"/>
    <property type="molecule type" value="Genomic_DNA"/>
</dbReference>
<feature type="non-terminal residue" evidence="7">
    <location>
        <position position="308"/>
    </location>
</feature>
<keyword evidence="8" id="KW-1185">Reference proteome</keyword>
<dbReference type="Pfam" id="PF00096">
    <property type="entry name" value="zf-C2H2"/>
    <property type="match status" value="3"/>
</dbReference>
<dbReference type="Pfam" id="PF12874">
    <property type="entry name" value="zf-met"/>
    <property type="match status" value="1"/>
</dbReference>
<feature type="domain" description="C2H2-type" evidence="6">
    <location>
        <begin position="73"/>
        <end position="95"/>
    </location>
</feature>
<evidence type="ECO:0000259" key="6">
    <source>
        <dbReference type="PROSITE" id="PS50157"/>
    </source>
</evidence>
<dbReference type="PANTHER" id="PTHR24379:SF121">
    <property type="entry name" value="C2H2-TYPE DOMAIN-CONTAINING PROTEIN"/>
    <property type="match status" value="1"/>
</dbReference>
<evidence type="ECO:0000313" key="8">
    <source>
        <dbReference type="Proteomes" id="UP000837857"/>
    </source>
</evidence>
<dbReference type="InterPro" id="IPR036236">
    <property type="entry name" value="Znf_C2H2_sf"/>
</dbReference>